<dbReference type="InterPro" id="IPR057326">
    <property type="entry name" value="KR_dom"/>
</dbReference>
<gene>
    <name evidence="5" type="ORF">HCU74_13520</name>
</gene>
<dbReference type="EMBL" id="JAAWWK010000005">
    <property type="protein sequence ID" value="NKI18431.1"/>
    <property type="molecule type" value="Genomic_DNA"/>
</dbReference>
<dbReference type="SMART" id="SM00822">
    <property type="entry name" value="PKS_KR"/>
    <property type="match status" value="1"/>
</dbReference>
<dbReference type="SUPFAM" id="SSF51735">
    <property type="entry name" value="NAD(P)-binding Rossmann-fold domains"/>
    <property type="match status" value="1"/>
</dbReference>
<dbReference type="Pfam" id="PF00106">
    <property type="entry name" value="adh_short"/>
    <property type="match status" value="1"/>
</dbReference>
<dbReference type="InterPro" id="IPR036291">
    <property type="entry name" value="NAD(P)-bd_dom_sf"/>
</dbReference>
<dbReference type="Gene3D" id="3.40.50.720">
    <property type="entry name" value="NAD(P)-binding Rossmann-like Domain"/>
    <property type="match status" value="1"/>
</dbReference>
<dbReference type="PRINTS" id="PR00080">
    <property type="entry name" value="SDRFAMILY"/>
</dbReference>
<organism evidence="5 6">
    <name type="scientific">Spongiibacter thalassae</name>
    <dbReference type="NCBI Taxonomy" id="2721624"/>
    <lineage>
        <taxon>Bacteria</taxon>
        <taxon>Pseudomonadati</taxon>
        <taxon>Pseudomonadota</taxon>
        <taxon>Gammaproteobacteria</taxon>
        <taxon>Cellvibrionales</taxon>
        <taxon>Spongiibacteraceae</taxon>
        <taxon>Spongiibacter</taxon>
    </lineage>
</organism>
<reference evidence="5 6" key="1">
    <citation type="submission" date="2020-04" db="EMBL/GenBank/DDBJ databases">
        <authorList>
            <person name="Yoon J."/>
        </authorList>
    </citation>
    <scope>NUCLEOTIDE SEQUENCE [LARGE SCALE GENOMIC DNA]</scope>
    <source>
        <strain evidence="5 6">KMU-166</strain>
    </source>
</reference>
<dbReference type="PANTHER" id="PTHR24320:SF148">
    <property type="entry name" value="NAD(P)-BINDING ROSSMANN-FOLD SUPERFAMILY PROTEIN"/>
    <property type="match status" value="1"/>
</dbReference>
<dbReference type="InterPro" id="IPR020904">
    <property type="entry name" value="Sc_DH/Rdtase_CS"/>
</dbReference>
<evidence type="ECO:0000313" key="6">
    <source>
        <dbReference type="Proteomes" id="UP000765845"/>
    </source>
</evidence>
<evidence type="ECO:0000256" key="1">
    <source>
        <dbReference type="ARBA" id="ARBA00006484"/>
    </source>
</evidence>
<dbReference type="PROSITE" id="PS00061">
    <property type="entry name" value="ADH_SHORT"/>
    <property type="match status" value="1"/>
</dbReference>
<evidence type="ECO:0000256" key="3">
    <source>
        <dbReference type="RuleBase" id="RU000363"/>
    </source>
</evidence>
<evidence type="ECO:0000259" key="4">
    <source>
        <dbReference type="SMART" id="SM00822"/>
    </source>
</evidence>
<proteinExistence type="inferred from homology"/>
<protein>
    <submittedName>
        <fullName evidence="5">SDR family NAD(P)-dependent oxidoreductase</fullName>
    </submittedName>
</protein>
<dbReference type="Proteomes" id="UP000765845">
    <property type="component" value="Unassembled WGS sequence"/>
</dbReference>
<evidence type="ECO:0000313" key="5">
    <source>
        <dbReference type="EMBL" id="NKI18431.1"/>
    </source>
</evidence>
<dbReference type="InterPro" id="IPR002347">
    <property type="entry name" value="SDR_fam"/>
</dbReference>
<dbReference type="PANTHER" id="PTHR24320">
    <property type="entry name" value="RETINOL DEHYDROGENASE"/>
    <property type="match status" value="1"/>
</dbReference>
<keyword evidence="6" id="KW-1185">Reference proteome</keyword>
<dbReference type="PRINTS" id="PR00081">
    <property type="entry name" value="GDHRDH"/>
</dbReference>
<evidence type="ECO:0000256" key="2">
    <source>
        <dbReference type="ARBA" id="ARBA00023002"/>
    </source>
</evidence>
<accession>A0ABX1GHK2</accession>
<feature type="domain" description="Ketoreductase" evidence="4">
    <location>
        <begin position="3"/>
        <end position="175"/>
    </location>
</feature>
<comment type="similarity">
    <text evidence="1 3">Belongs to the short-chain dehydrogenases/reductases (SDR) family.</text>
</comment>
<keyword evidence="2" id="KW-0560">Oxidoreductase</keyword>
<comment type="caution">
    <text evidence="5">The sequence shown here is derived from an EMBL/GenBank/DDBJ whole genome shotgun (WGS) entry which is preliminary data.</text>
</comment>
<sequence>MQKTLLITGSTDGIGLETAKSLLTAGHRVLLHGRNPDKVKASAEQLAGLGTGDPIETFVADLAKLPEVYQLAANVRQRVGTIDVLINNAGIFKTPHRIAANGVDMRFMVNAIAPWVLSRQLHPALSDDARIINLSSAAQAPVNLRALRGEETIADDFNAYAQSKLALTMWSMDTAALPLSANQSIVAVNPASMLASKMVKEGFASAGKDIGIGVRILHQLATGPGAIRSHQYFDNDQGKYAAPHPDALNADTRGAVLAAMAEAIMGAMEE</sequence>
<name>A0ABX1GHK2_9GAMM</name>